<reference evidence="1 2" key="1">
    <citation type="journal article" date="2015" name="Nature">
        <title>rRNA introns, odd ribosomes, and small enigmatic genomes across a large radiation of phyla.</title>
        <authorList>
            <person name="Brown C.T."/>
            <person name="Hug L.A."/>
            <person name="Thomas B.C."/>
            <person name="Sharon I."/>
            <person name="Castelle C.J."/>
            <person name="Singh A."/>
            <person name="Wilkins M.J."/>
            <person name="Williams K.H."/>
            <person name="Banfield J.F."/>
        </authorList>
    </citation>
    <scope>NUCLEOTIDE SEQUENCE [LARGE SCALE GENOMIC DNA]</scope>
</reference>
<organism evidence="1 2">
    <name type="scientific">Candidatus Giovannonibacteria bacterium GW2011_GWF2_42_19</name>
    <dbReference type="NCBI Taxonomy" id="1618659"/>
    <lineage>
        <taxon>Bacteria</taxon>
        <taxon>Candidatus Giovannoniibacteriota</taxon>
    </lineage>
</organism>
<dbReference type="AlphaFoldDB" id="A0A0G0ZBK1"/>
<accession>A0A0G0ZBK1</accession>
<name>A0A0G0ZBK1_9BACT</name>
<dbReference type="Proteomes" id="UP000034036">
    <property type="component" value="Unassembled WGS sequence"/>
</dbReference>
<comment type="caution">
    <text evidence="1">The sequence shown here is derived from an EMBL/GenBank/DDBJ whole genome shotgun (WGS) entry which is preliminary data.</text>
</comment>
<dbReference type="EMBL" id="LCDF01000035">
    <property type="protein sequence ID" value="KKS46039.1"/>
    <property type="molecule type" value="Genomic_DNA"/>
</dbReference>
<gene>
    <name evidence="1" type="ORF">UV11_C0035G0022</name>
</gene>
<protein>
    <submittedName>
        <fullName evidence="1">Uncharacterized protein</fullName>
    </submittedName>
</protein>
<dbReference type="STRING" id="1618659.UV11_C0035G0022"/>
<sequence>MLCDNMRSLTQNKTFIKIEGKLTLELIGQLGIFLFRKAFINKKY</sequence>
<evidence type="ECO:0000313" key="1">
    <source>
        <dbReference type="EMBL" id="KKS46039.1"/>
    </source>
</evidence>
<proteinExistence type="predicted"/>
<evidence type="ECO:0000313" key="2">
    <source>
        <dbReference type="Proteomes" id="UP000034036"/>
    </source>
</evidence>